<sequence>MIGTRRRFKGAGRLKCLWQVKGGNGHAPVAALYVIGPKPCKTNQPTIPKPNHESVATGDGRRVVTLGRLGLWMWRTGGCSGLQDRPTWGQQAAVRSGKGGCECVANGNGLLCVGTFNLQQRVRGDGL</sequence>
<accession>A0A8S1JD15</accession>
<dbReference type="Proteomes" id="UP000708148">
    <property type="component" value="Unassembled WGS sequence"/>
</dbReference>
<evidence type="ECO:0000313" key="1">
    <source>
        <dbReference type="EMBL" id="CAD7703484.1"/>
    </source>
</evidence>
<protein>
    <submittedName>
        <fullName evidence="1">Uncharacterized protein</fullName>
    </submittedName>
</protein>
<organism evidence="1 2">
    <name type="scientific">Ostreobium quekettii</name>
    <dbReference type="NCBI Taxonomy" id="121088"/>
    <lineage>
        <taxon>Eukaryota</taxon>
        <taxon>Viridiplantae</taxon>
        <taxon>Chlorophyta</taxon>
        <taxon>core chlorophytes</taxon>
        <taxon>Ulvophyceae</taxon>
        <taxon>TCBD clade</taxon>
        <taxon>Bryopsidales</taxon>
        <taxon>Ostreobineae</taxon>
        <taxon>Ostreobiaceae</taxon>
        <taxon>Ostreobium</taxon>
    </lineage>
</organism>
<comment type="caution">
    <text evidence="1">The sequence shown here is derived from an EMBL/GenBank/DDBJ whole genome shotgun (WGS) entry which is preliminary data.</text>
</comment>
<keyword evidence="2" id="KW-1185">Reference proteome</keyword>
<gene>
    <name evidence="1" type="ORF">OSTQU699_LOCUS8841</name>
</gene>
<proteinExistence type="predicted"/>
<name>A0A8S1JD15_9CHLO</name>
<evidence type="ECO:0000313" key="2">
    <source>
        <dbReference type="Proteomes" id="UP000708148"/>
    </source>
</evidence>
<dbReference type="EMBL" id="CAJHUC010002259">
    <property type="protein sequence ID" value="CAD7703484.1"/>
    <property type="molecule type" value="Genomic_DNA"/>
</dbReference>
<dbReference type="AlphaFoldDB" id="A0A8S1JD15"/>
<reference evidence="1" key="1">
    <citation type="submission" date="2020-12" db="EMBL/GenBank/DDBJ databases">
        <authorList>
            <person name="Iha C."/>
        </authorList>
    </citation>
    <scope>NUCLEOTIDE SEQUENCE</scope>
</reference>